<keyword evidence="6" id="KW-1185">Reference proteome</keyword>
<reference evidence="5 6" key="1">
    <citation type="submission" date="2020-08" db="EMBL/GenBank/DDBJ databases">
        <title>Genomic Encyclopedia of Type Strains, Phase IV (KMG-IV): sequencing the most valuable type-strain genomes for metagenomic binning, comparative biology and taxonomic classification.</title>
        <authorList>
            <person name="Goeker M."/>
        </authorList>
    </citation>
    <scope>NUCLEOTIDE SEQUENCE [LARGE SCALE GENOMIC DNA]</scope>
    <source>
        <strain evidence="5 6">DSM 27057</strain>
    </source>
</reference>
<dbReference type="EMBL" id="JACIDX010000009">
    <property type="protein sequence ID" value="MBB3955728.1"/>
    <property type="molecule type" value="Genomic_DNA"/>
</dbReference>
<dbReference type="PROSITE" id="PS50932">
    <property type="entry name" value="HTH_LACI_2"/>
    <property type="match status" value="1"/>
</dbReference>
<protein>
    <submittedName>
        <fullName evidence="5">DNA-binding LacI/PurR family transcriptional regulator</fullName>
    </submittedName>
</protein>
<evidence type="ECO:0000313" key="6">
    <source>
        <dbReference type="Proteomes" id="UP000548867"/>
    </source>
</evidence>
<evidence type="ECO:0000256" key="1">
    <source>
        <dbReference type="ARBA" id="ARBA00023015"/>
    </source>
</evidence>
<keyword evidence="3" id="KW-0804">Transcription</keyword>
<dbReference type="AlphaFoldDB" id="A0A7W6CFR6"/>
<feature type="domain" description="HTH lacI-type" evidence="4">
    <location>
        <begin position="1"/>
        <end position="41"/>
    </location>
</feature>
<comment type="caution">
    <text evidence="5">The sequence shown here is derived from an EMBL/GenBank/DDBJ whole genome shotgun (WGS) entry which is preliminary data.</text>
</comment>
<keyword evidence="2 5" id="KW-0238">DNA-binding</keyword>
<name>A0A7W6CFR6_9SPHN</name>
<dbReference type="Proteomes" id="UP000548867">
    <property type="component" value="Unassembled WGS sequence"/>
</dbReference>
<dbReference type="InterPro" id="IPR010982">
    <property type="entry name" value="Lambda_DNA-bd_dom_sf"/>
</dbReference>
<dbReference type="InterPro" id="IPR000843">
    <property type="entry name" value="HTH_LacI"/>
</dbReference>
<dbReference type="SUPFAM" id="SSF47413">
    <property type="entry name" value="lambda repressor-like DNA-binding domains"/>
    <property type="match status" value="1"/>
</dbReference>
<dbReference type="GO" id="GO:0000976">
    <property type="term" value="F:transcription cis-regulatory region binding"/>
    <property type="evidence" value="ECO:0007669"/>
    <property type="project" value="TreeGrafter"/>
</dbReference>
<gene>
    <name evidence="5" type="ORF">GGR38_002684</name>
</gene>
<dbReference type="PANTHER" id="PTHR30146:SF109">
    <property type="entry name" value="HTH-TYPE TRANSCRIPTIONAL REGULATOR GALS"/>
    <property type="match status" value="1"/>
</dbReference>
<dbReference type="GO" id="GO:0003700">
    <property type="term" value="F:DNA-binding transcription factor activity"/>
    <property type="evidence" value="ECO:0007669"/>
    <property type="project" value="TreeGrafter"/>
</dbReference>
<dbReference type="CDD" id="cd01392">
    <property type="entry name" value="HTH_LacI"/>
    <property type="match status" value="1"/>
</dbReference>
<dbReference type="SMART" id="SM00354">
    <property type="entry name" value="HTH_LACI"/>
    <property type="match status" value="1"/>
</dbReference>
<proteinExistence type="predicted"/>
<evidence type="ECO:0000259" key="4">
    <source>
        <dbReference type="PROSITE" id="PS50932"/>
    </source>
</evidence>
<sequence>MTVSNVFNGKGKLAEATRERVMQAIEALGYRPDPMGLRLKGAAIARIGFIHFDVESMFISGAIAAITVAAAERGLQLLIRRSKAVSRQEALALAGELVRAGA</sequence>
<dbReference type="Gene3D" id="1.10.260.40">
    <property type="entry name" value="lambda repressor-like DNA-binding domains"/>
    <property type="match status" value="1"/>
</dbReference>
<accession>A0A7W6CFR6</accession>
<organism evidence="5 6">
    <name type="scientific">Novosphingobium sediminicola</name>
    <dbReference type="NCBI Taxonomy" id="563162"/>
    <lineage>
        <taxon>Bacteria</taxon>
        <taxon>Pseudomonadati</taxon>
        <taxon>Pseudomonadota</taxon>
        <taxon>Alphaproteobacteria</taxon>
        <taxon>Sphingomonadales</taxon>
        <taxon>Sphingomonadaceae</taxon>
        <taxon>Novosphingobium</taxon>
    </lineage>
</organism>
<dbReference type="Pfam" id="PF00356">
    <property type="entry name" value="LacI"/>
    <property type="match status" value="1"/>
</dbReference>
<evidence type="ECO:0000313" key="5">
    <source>
        <dbReference type="EMBL" id="MBB3955728.1"/>
    </source>
</evidence>
<keyword evidence="1" id="KW-0805">Transcription regulation</keyword>
<evidence type="ECO:0000256" key="3">
    <source>
        <dbReference type="ARBA" id="ARBA00023163"/>
    </source>
</evidence>
<dbReference type="PANTHER" id="PTHR30146">
    <property type="entry name" value="LACI-RELATED TRANSCRIPTIONAL REPRESSOR"/>
    <property type="match status" value="1"/>
</dbReference>
<evidence type="ECO:0000256" key="2">
    <source>
        <dbReference type="ARBA" id="ARBA00023125"/>
    </source>
</evidence>